<keyword evidence="2" id="KW-0732">Signal</keyword>
<feature type="region of interest" description="Disordered" evidence="1">
    <location>
        <begin position="112"/>
        <end position="166"/>
    </location>
</feature>
<feature type="compositionally biased region" description="Basic and acidic residues" evidence="1">
    <location>
        <begin position="112"/>
        <end position="155"/>
    </location>
</feature>
<dbReference type="OrthoDB" id="8536851at2"/>
<gene>
    <name evidence="3" type="ORF">SFMTTN_0179</name>
</gene>
<reference evidence="3 4" key="1">
    <citation type="journal article" date="2019" name="Front. Microbiol.">
        <title>Genomes of Neutrophilic Sulfur-Oxidizing Chemolithoautotrophs Representing 9 Proteobacterial Species From 8 Genera.</title>
        <authorList>
            <person name="Watanabe T."/>
            <person name="Kojima H."/>
            <person name="Umezawa K."/>
            <person name="Hori C."/>
            <person name="Takasuka T.E."/>
            <person name="Kato Y."/>
            <person name="Fukui M."/>
        </authorList>
    </citation>
    <scope>NUCLEOTIDE SEQUENCE [LARGE SCALE GENOMIC DNA]</scope>
    <source>
        <strain evidence="3 4">TTN</strain>
    </source>
</reference>
<dbReference type="RefSeq" id="WP_124703219.1">
    <property type="nucleotide sequence ID" value="NZ_BGOW01000001.1"/>
</dbReference>
<organism evidence="3 4">
    <name type="scientific">Sulfuriferula multivorans</name>
    <dbReference type="NCBI Taxonomy" id="1559896"/>
    <lineage>
        <taxon>Bacteria</taxon>
        <taxon>Pseudomonadati</taxon>
        <taxon>Pseudomonadota</taxon>
        <taxon>Betaproteobacteria</taxon>
        <taxon>Nitrosomonadales</taxon>
        <taxon>Sulfuricellaceae</taxon>
        <taxon>Sulfuriferula</taxon>
    </lineage>
</organism>
<comment type="caution">
    <text evidence="3">The sequence shown here is derived from an EMBL/GenBank/DDBJ whole genome shotgun (WGS) entry which is preliminary data.</text>
</comment>
<keyword evidence="4" id="KW-1185">Reference proteome</keyword>
<name>A0A401J9Y7_9PROT</name>
<dbReference type="EMBL" id="BGOW01000001">
    <property type="protein sequence ID" value="GBL44384.1"/>
    <property type="molecule type" value="Genomic_DNA"/>
</dbReference>
<feature type="chain" id="PRO_5019000662" evidence="2">
    <location>
        <begin position="20"/>
        <end position="166"/>
    </location>
</feature>
<sequence>MKRFLLTTLIAIAASPALAADVGVSVSIGQPGFYGQINIGNTYPRPLLIYPEPIVIERHRSSLQPIYLRVPPGHAKHWRKHCHEYNACGRPVYFVRDSWYNDVYAPRYREEHGDRGREHGYENRGNHGYDNERDHGRGHGEDHGDKGRDHGDRGNGHGNGHGNRGD</sequence>
<dbReference type="Proteomes" id="UP000286806">
    <property type="component" value="Unassembled WGS sequence"/>
</dbReference>
<accession>A0A401J9Y7</accession>
<dbReference type="AlphaFoldDB" id="A0A401J9Y7"/>
<proteinExistence type="predicted"/>
<protein>
    <submittedName>
        <fullName evidence="3">Uncharacterized protein</fullName>
    </submittedName>
</protein>
<evidence type="ECO:0000313" key="4">
    <source>
        <dbReference type="Proteomes" id="UP000286806"/>
    </source>
</evidence>
<feature type="signal peptide" evidence="2">
    <location>
        <begin position="1"/>
        <end position="19"/>
    </location>
</feature>
<evidence type="ECO:0000313" key="3">
    <source>
        <dbReference type="EMBL" id="GBL44384.1"/>
    </source>
</evidence>
<evidence type="ECO:0000256" key="1">
    <source>
        <dbReference type="SAM" id="MobiDB-lite"/>
    </source>
</evidence>
<evidence type="ECO:0000256" key="2">
    <source>
        <dbReference type="SAM" id="SignalP"/>
    </source>
</evidence>
<feature type="compositionally biased region" description="Gly residues" evidence="1">
    <location>
        <begin position="156"/>
        <end position="166"/>
    </location>
</feature>